<feature type="transmembrane region" description="Helical" evidence="1">
    <location>
        <begin position="193"/>
        <end position="211"/>
    </location>
</feature>
<accession>A0A3E0AF33</accession>
<evidence type="ECO:0000313" key="3">
    <source>
        <dbReference type="Proteomes" id="UP000256388"/>
    </source>
</evidence>
<keyword evidence="1" id="KW-1133">Transmembrane helix</keyword>
<dbReference type="Proteomes" id="UP000256388">
    <property type="component" value="Unassembled WGS sequence"/>
</dbReference>
<keyword evidence="1" id="KW-0812">Transmembrane</keyword>
<keyword evidence="3" id="KW-1185">Reference proteome</keyword>
<reference evidence="2 3" key="1">
    <citation type="submission" date="2018-08" db="EMBL/GenBank/DDBJ databases">
        <title>Genomic Encyclopedia of Type Strains, Phase IV (KMG-IV): sequencing the most valuable type-strain genomes for metagenomic binning, comparative biology and taxonomic classification.</title>
        <authorList>
            <person name="Goeker M."/>
        </authorList>
    </citation>
    <scope>NUCLEOTIDE SEQUENCE [LARGE SCALE GENOMIC DNA]</scope>
    <source>
        <strain evidence="2 3">DSM 23923</strain>
    </source>
</reference>
<keyword evidence="1" id="KW-0472">Membrane</keyword>
<protein>
    <submittedName>
        <fullName evidence="2">Uncharacterized protein</fullName>
    </submittedName>
</protein>
<dbReference type="AlphaFoldDB" id="A0A3E0AF33"/>
<gene>
    <name evidence="2" type="ORF">DFR64_0035</name>
</gene>
<proteinExistence type="predicted"/>
<evidence type="ECO:0000256" key="1">
    <source>
        <dbReference type="SAM" id="Phobius"/>
    </source>
</evidence>
<sequence length="219" mass="24319">MNNKNERKEPMSVIRIALTVISILLIVWSFWPPANTRQTLAVNPELIESAGLPDCAPLSRLLDYEFELVTPRALWKTQSSTILMTMSRVSADADEADDMLISSDEMCSLALETRLSMTNVHSEPGDTIIQPFVGADTQSFVFTVSPLASGTVSGKLWVYADIRDIATGEGQSLPLFTIPLDLPVWTILGQPPVLVRYVSLLVLLILLAFYLRRRLLAEQ</sequence>
<name>A0A3E0AF33_9CHLR</name>
<dbReference type="RefSeq" id="WP_126440543.1">
    <property type="nucleotide sequence ID" value="NZ_AP018437.1"/>
</dbReference>
<feature type="transmembrane region" description="Helical" evidence="1">
    <location>
        <begin position="12"/>
        <end position="31"/>
    </location>
</feature>
<organism evidence="2 3">
    <name type="scientific">Pelolinea submarina</name>
    <dbReference type="NCBI Taxonomy" id="913107"/>
    <lineage>
        <taxon>Bacteria</taxon>
        <taxon>Bacillati</taxon>
        <taxon>Chloroflexota</taxon>
        <taxon>Anaerolineae</taxon>
        <taxon>Anaerolineales</taxon>
        <taxon>Anaerolineaceae</taxon>
        <taxon>Pelolinea</taxon>
    </lineage>
</organism>
<evidence type="ECO:0000313" key="2">
    <source>
        <dbReference type="EMBL" id="REG10184.1"/>
    </source>
</evidence>
<dbReference type="EMBL" id="QUMS01000001">
    <property type="protein sequence ID" value="REG10184.1"/>
    <property type="molecule type" value="Genomic_DNA"/>
</dbReference>
<comment type="caution">
    <text evidence="2">The sequence shown here is derived from an EMBL/GenBank/DDBJ whole genome shotgun (WGS) entry which is preliminary data.</text>
</comment>